<dbReference type="Gene3D" id="3.40.50.20">
    <property type="match status" value="2"/>
</dbReference>
<dbReference type="EC" id="6.3.4.16" evidence="19"/>
<evidence type="ECO:0000256" key="17">
    <source>
        <dbReference type="ARBA" id="ARBA00057223"/>
    </source>
</evidence>
<feature type="region of interest" description="Carboxyphosphate synthetic domain" evidence="19">
    <location>
        <begin position="1"/>
        <end position="403"/>
    </location>
</feature>
<feature type="binding site" evidence="19">
    <location>
        <position position="169"/>
    </location>
    <ligand>
        <name>ATP</name>
        <dbReference type="ChEBI" id="CHEBI:30616"/>
        <label>1</label>
    </ligand>
</feature>
<feature type="binding site" evidence="19">
    <location>
        <position position="788"/>
    </location>
    <ligand>
        <name>ATP</name>
        <dbReference type="ChEBI" id="CHEBI:30616"/>
        <label>2</label>
    </ligand>
</feature>
<name>A0A923S3K4_9BURK</name>
<dbReference type="InterPro" id="IPR006275">
    <property type="entry name" value="CPSase_lsu"/>
</dbReference>
<dbReference type="PROSITE" id="PS51257">
    <property type="entry name" value="PROKAR_LIPOPROTEIN"/>
    <property type="match status" value="1"/>
</dbReference>
<dbReference type="RefSeq" id="WP_187083138.1">
    <property type="nucleotide sequence ID" value="NZ_JACORU010000007.1"/>
</dbReference>
<dbReference type="NCBIfam" id="TIGR01369">
    <property type="entry name" value="CPSaseII_lrg"/>
    <property type="match status" value="1"/>
</dbReference>
<gene>
    <name evidence="19 22" type="primary">carB</name>
    <name evidence="22" type="ORF">H8R02_19450</name>
</gene>
<comment type="domain">
    <text evidence="19">The large subunit is composed of 2 ATP-grasp domains that are involved in binding the 2 ATP molecules needed for carbamoyl phosphate synthesis. The N-terminal ATP-grasp domain (referred to as the carboxyphosphate synthetic component) catalyzes the ATP-dependent phosphorylation of hydrogencarbonate to carboxyphosphate and the subsequent nucleophilic attack by ammonia to form a carbamate intermediate. The C-terminal ATP-grasp domain (referred to as the carbamoyl phosphate synthetic component) then catalyzes the phosphorylation of carbamate with the second ATP to form the end product carbamoyl phosphate. The reactive and unstable enzyme intermediates are sequentially channeled from one active site to the next through the interior of the protein over a distance of at least 96 A.</text>
</comment>
<dbReference type="InterPro" id="IPR033937">
    <property type="entry name" value="MGS_CPS_CarB"/>
</dbReference>
<comment type="subunit">
    <text evidence="18 19">Composed of two chains; the small (or glutamine) chain promotes the hydrolysis of glutamine to ammonia, which is used by the large (or ammonia) chain to synthesize carbamoyl phosphate. Tetramer of heterodimers (alpha,beta)4.</text>
</comment>
<dbReference type="PRINTS" id="PR00098">
    <property type="entry name" value="CPSASE"/>
</dbReference>
<feature type="binding site" evidence="19">
    <location>
        <position position="129"/>
    </location>
    <ligand>
        <name>ATP</name>
        <dbReference type="ChEBI" id="CHEBI:30616"/>
        <label>1</label>
    </ligand>
</feature>
<feature type="region of interest" description="Allosteric domain" evidence="19">
    <location>
        <begin position="943"/>
        <end position="1084"/>
    </location>
</feature>
<feature type="binding site" evidence="19">
    <location>
        <position position="299"/>
    </location>
    <ligand>
        <name>Mg(2+)</name>
        <dbReference type="ChEBI" id="CHEBI:18420"/>
        <label>1</label>
    </ligand>
</feature>
<feature type="binding site" evidence="19">
    <location>
        <position position="847"/>
    </location>
    <ligand>
        <name>ATP</name>
        <dbReference type="ChEBI" id="CHEBI:30616"/>
        <label>2</label>
    </ligand>
</feature>
<evidence type="ECO:0000256" key="5">
    <source>
        <dbReference type="ARBA" id="ARBA00022571"/>
    </source>
</evidence>
<feature type="binding site" evidence="19">
    <location>
        <position position="847"/>
    </location>
    <ligand>
        <name>Mn(2+)</name>
        <dbReference type="ChEBI" id="CHEBI:29035"/>
        <label>4</label>
    </ligand>
</feature>
<evidence type="ECO:0000256" key="6">
    <source>
        <dbReference type="ARBA" id="ARBA00022598"/>
    </source>
</evidence>
<feature type="binding site" evidence="19">
    <location>
        <position position="176"/>
    </location>
    <ligand>
        <name>ATP</name>
        <dbReference type="ChEBI" id="CHEBI:30616"/>
        <label>1</label>
    </ligand>
</feature>
<comment type="cofactor">
    <cofactor evidence="1">
        <name>Mn(2+)</name>
        <dbReference type="ChEBI" id="CHEBI:29035"/>
    </cofactor>
</comment>
<comment type="cofactor">
    <cofactor evidence="19">
        <name>Mg(2+)</name>
        <dbReference type="ChEBI" id="CHEBI:18420"/>
    </cofactor>
    <cofactor evidence="19">
        <name>Mn(2+)</name>
        <dbReference type="ChEBI" id="CHEBI:29035"/>
    </cofactor>
    <text evidence="19">Binds 4 Mg(2+) or Mn(2+) ions per subunit.</text>
</comment>
<feature type="binding site" evidence="19">
    <location>
        <position position="285"/>
    </location>
    <ligand>
        <name>Mn(2+)</name>
        <dbReference type="ChEBI" id="CHEBI:29035"/>
        <label>1</label>
    </ligand>
</feature>
<feature type="binding site" evidence="19">
    <location>
        <position position="791"/>
    </location>
    <ligand>
        <name>ATP</name>
        <dbReference type="ChEBI" id="CHEBI:30616"/>
        <label>2</label>
    </ligand>
</feature>
<feature type="binding site" evidence="19">
    <location>
        <position position="716"/>
    </location>
    <ligand>
        <name>ATP</name>
        <dbReference type="ChEBI" id="CHEBI:30616"/>
        <label>2</label>
    </ligand>
</feature>
<dbReference type="InterPro" id="IPR016185">
    <property type="entry name" value="PreATP-grasp_dom_sf"/>
</dbReference>
<comment type="catalytic activity">
    <reaction evidence="16 19">
        <text>hydrogencarbonate + L-glutamine + 2 ATP + H2O = carbamoyl phosphate + L-glutamate + 2 ADP + phosphate + 2 H(+)</text>
        <dbReference type="Rhea" id="RHEA:18633"/>
        <dbReference type="ChEBI" id="CHEBI:15377"/>
        <dbReference type="ChEBI" id="CHEBI:15378"/>
        <dbReference type="ChEBI" id="CHEBI:17544"/>
        <dbReference type="ChEBI" id="CHEBI:29985"/>
        <dbReference type="ChEBI" id="CHEBI:30616"/>
        <dbReference type="ChEBI" id="CHEBI:43474"/>
        <dbReference type="ChEBI" id="CHEBI:58228"/>
        <dbReference type="ChEBI" id="CHEBI:58359"/>
        <dbReference type="ChEBI" id="CHEBI:456216"/>
        <dbReference type="EC" id="6.3.5.5"/>
    </reaction>
</comment>
<feature type="binding site" evidence="19">
    <location>
        <position position="299"/>
    </location>
    <ligand>
        <name>Mn(2+)</name>
        <dbReference type="ChEBI" id="CHEBI:29035"/>
        <label>1</label>
    </ligand>
</feature>
<dbReference type="Proteomes" id="UP000596827">
    <property type="component" value="Unassembled WGS sequence"/>
</dbReference>
<evidence type="ECO:0000256" key="18">
    <source>
        <dbReference type="ARBA" id="ARBA00062056"/>
    </source>
</evidence>
<evidence type="ECO:0000259" key="20">
    <source>
        <dbReference type="PROSITE" id="PS50975"/>
    </source>
</evidence>
<dbReference type="CDD" id="cd01424">
    <property type="entry name" value="MGS_CPS_II"/>
    <property type="match status" value="1"/>
</dbReference>
<evidence type="ECO:0000256" key="4">
    <source>
        <dbReference type="ARBA" id="ARBA00009799"/>
    </source>
</evidence>
<dbReference type="EC" id="6.3.5.5" evidence="19"/>
<feature type="binding site" evidence="19">
    <location>
        <position position="301"/>
    </location>
    <ligand>
        <name>Mg(2+)</name>
        <dbReference type="ChEBI" id="CHEBI:18420"/>
        <label>2</label>
    </ligand>
</feature>
<feature type="binding site" evidence="19">
    <location>
        <position position="285"/>
    </location>
    <ligand>
        <name>Mg(2+)</name>
        <dbReference type="ChEBI" id="CHEBI:18420"/>
        <label>1</label>
    </ligand>
</feature>
<dbReference type="InterPro" id="IPR036897">
    <property type="entry name" value="CarbamoylP_synth_lsu_oligo_sf"/>
</dbReference>
<keyword evidence="10 19" id="KW-0547">Nucleotide-binding</keyword>
<evidence type="ECO:0000313" key="22">
    <source>
        <dbReference type="EMBL" id="MBC5766654.1"/>
    </source>
</evidence>
<feature type="domain" description="ATP-grasp" evidence="20">
    <location>
        <begin position="680"/>
        <end position="876"/>
    </location>
</feature>
<evidence type="ECO:0000256" key="2">
    <source>
        <dbReference type="ARBA" id="ARBA00004812"/>
    </source>
</evidence>
<feature type="binding site" evidence="19">
    <location>
        <position position="243"/>
    </location>
    <ligand>
        <name>ATP</name>
        <dbReference type="ChEBI" id="CHEBI:30616"/>
        <label>1</label>
    </ligand>
</feature>
<dbReference type="FunFam" id="3.30.470.20:FF:000007">
    <property type="entry name" value="Carbamoyl-phosphate synthase large chain"/>
    <property type="match status" value="1"/>
</dbReference>
<feature type="binding site" evidence="19">
    <location>
        <position position="299"/>
    </location>
    <ligand>
        <name>Mn(2+)</name>
        <dbReference type="ChEBI" id="CHEBI:29035"/>
        <label>2</label>
    </ligand>
</feature>
<dbReference type="InterPro" id="IPR036914">
    <property type="entry name" value="MGS-like_dom_sf"/>
</dbReference>
<feature type="binding site" evidence="19">
    <location>
        <position position="789"/>
    </location>
    <ligand>
        <name>ATP</name>
        <dbReference type="ChEBI" id="CHEBI:30616"/>
        <label>2</label>
    </ligand>
</feature>
<feature type="binding site" evidence="19">
    <location>
        <position position="210"/>
    </location>
    <ligand>
        <name>ATP</name>
        <dbReference type="ChEBI" id="CHEBI:30616"/>
        <label>1</label>
    </ligand>
</feature>
<dbReference type="GO" id="GO:0004088">
    <property type="term" value="F:carbamoyl-phosphate synthase (glutamine-hydrolyzing) activity"/>
    <property type="evidence" value="ECO:0007669"/>
    <property type="project" value="UniProtKB-UniRule"/>
</dbReference>
<evidence type="ECO:0000256" key="7">
    <source>
        <dbReference type="ARBA" id="ARBA00022605"/>
    </source>
</evidence>
<dbReference type="FunFam" id="3.30.470.20:FF:000013">
    <property type="entry name" value="Carbamoyl-phosphate synthase large chain"/>
    <property type="match status" value="1"/>
</dbReference>
<dbReference type="Gene3D" id="3.40.50.1380">
    <property type="entry name" value="Methylglyoxal synthase-like domain"/>
    <property type="match status" value="1"/>
</dbReference>
<dbReference type="Pfam" id="PF02786">
    <property type="entry name" value="CPSase_L_D2"/>
    <property type="match status" value="2"/>
</dbReference>
<comment type="function">
    <text evidence="17 19">Large subunit of the glutamine-dependent carbamoyl phosphate synthetase (CPSase). CPSase catalyzes the formation of carbamoyl phosphate from the ammonia moiety of glutamine, carbonate, and phosphate donated by ATP, constituting the first step of 2 biosynthetic pathways, one leading to arginine and/or urea and the other to pyrimidine nucleotides. The large subunit (synthetase) binds the substrates ammonia (free or transferred from glutamine from the small subunit), hydrogencarbonate and ATP and carries out an ATP-coupled ligase reaction, activating hydrogencarbonate by forming carboxy phosphate which reacts with ammonia to form carbamoyl phosphate.</text>
</comment>
<evidence type="ECO:0000256" key="13">
    <source>
        <dbReference type="ARBA" id="ARBA00022975"/>
    </source>
</evidence>
<feature type="binding site" evidence="19">
    <location>
        <position position="831"/>
    </location>
    <ligand>
        <name>ATP</name>
        <dbReference type="ChEBI" id="CHEBI:30616"/>
        <label>2</label>
    </ligand>
</feature>
<feature type="binding site" evidence="19">
    <location>
        <position position="849"/>
    </location>
    <ligand>
        <name>Mn(2+)</name>
        <dbReference type="ChEBI" id="CHEBI:29035"/>
        <label>4</label>
    </ligand>
</feature>
<dbReference type="FunFam" id="3.40.50.20:FF:000003">
    <property type="entry name" value="Carbamoyl-phosphate synthase large chain"/>
    <property type="match status" value="1"/>
</dbReference>
<dbReference type="GO" id="GO:0005737">
    <property type="term" value="C:cytoplasm"/>
    <property type="evidence" value="ECO:0007669"/>
    <property type="project" value="TreeGrafter"/>
</dbReference>
<dbReference type="SMART" id="SM00851">
    <property type="entry name" value="MGS"/>
    <property type="match status" value="1"/>
</dbReference>
<dbReference type="PROSITE" id="PS50975">
    <property type="entry name" value="ATP_GRASP"/>
    <property type="match status" value="2"/>
</dbReference>
<dbReference type="SUPFAM" id="SSF56059">
    <property type="entry name" value="Glutathione synthetase ATP-binding domain-like"/>
    <property type="match status" value="2"/>
</dbReference>
<dbReference type="Pfam" id="PF02142">
    <property type="entry name" value="MGS"/>
    <property type="match status" value="1"/>
</dbReference>
<dbReference type="PROSITE" id="PS00867">
    <property type="entry name" value="CPSASE_2"/>
    <property type="match status" value="2"/>
</dbReference>
<dbReference type="NCBIfam" id="NF009455">
    <property type="entry name" value="PRK12815.1"/>
    <property type="match status" value="1"/>
</dbReference>
<dbReference type="SMART" id="SM01096">
    <property type="entry name" value="CPSase_L_D3"/>
    <property type="match status" value="1"/>
</dbReference>
<evidence type="ECO:0000256" key="1">
    <source>
        <dbReference type="ARBA" id="ARBA00001936"/>
    </source>
</evidence>
<dbReference type="InterPro" id="IPR011761">
    <property type="entry name" value="ATP-grasp"/>
</dbReference>
<evidence type="ECO:0000256" key="8">
    <source>
        <dbReference type="ARBA" id="ARBA00022723"/>
    </source>
</evidence>
<dbReference type="FunFam" id="3.30.1490.20:FF:000001">
    <property type="entry name" value="Carbamoyl-phosphate synthase large chain"/>
    <property type="match status" value="1"/>
</dbReference>
<keyword evidence="7 19" id="KW-0028">Amino-acid biosynthesis</keyword>
<dbReference type="Gene3D" id="1.10.1030.10">
    <property type="entry name" value="Carbamoyl-phosphate synthetase, large subunit oligomerisation domain"/>
    <property type="match status" value="1"/>
</dbReference>
<dbReference type="FunFam" id="1.10.1030.10:FF:000002">
    <property type="entry name" value="Carbamoyl-phosphate synthase large chain"/>
    <property type="match status" value="1"/>
</dbReference>
<sequence length="1084" mass="118717">MPKRQDIKSILIIGAGPIIIGQACEFDYSGVQACKALREEGYKVILINSNPATIMTDPATADVTYIEPITWQTVEKIIAKEKPDAILPTMGGQTALNCALDLWRNGVLHKHKCELIGATPEAIDKAEDRQKFKEAMTRIGLGSAKSGIAHTLDEAWEVQKQVGFPAVIRPSFTLGGTGGGIAYNPEEFETICKRGIEASPTNELLIEESLLGWKEFEMEVVRDKKDNCIIVCSIENLDPMGVHTGDSITVAPAQTLTDKEYQIMRDASLAVLREIGVDTGGSNVQFSINPKDGRMIVIEMNPRVSRSSALASKATGFPIAKVAAKLAVGYTLDELRNEITGGATPASFEPSIDYVVTKIPRFAFEKFKDANDRLTTQMKSVGEVMAMGRTFQESFQKALRGLEVGVDGMNEKTKDRELLEKELGEPGPERIWYVGDAFAAGWSVDEVYEITKIDKWFLVQIEQIVKIELDLDRLVEEKGEQALAAIDEPTLRALKRKGFSDRRLAKLLKTTDKEVRELRKKLNVRPVYKRVDTCAAEFATNTAYMYSTYEDECEAEPTSKKKIMVLGGGPNRIGQGIEFDYCCVHAALALREDGYETIMVNCNPETVSTDYDTSDRLYFEPLTLEDVLEIVDKEKPTGVIVQYGGQTPLKLALGLEREGVPIIGTSPDMIDAAEDRERFQKLLHQLNLRQPPNATARTETEALEKAQALGYPLVVRPSYVLGGRAMEIVHEQQDLERYMREAVKVSNDSPVLLDRFLNDAVECDVDCIADATGRVFIGGVMEHIEQAGVHSGDSACSLPPYSLSKETVDELKRQTAAMAKALNVIGLMNVQFAIQEIEGKDVIYVLEVNPRASRTVPYVSKATGIQLAKVAARCMVGKSLDEQGITKEVTPPYFSVKEAVFPFVKFPGVDTILGPEMKSTGEVMGVGKTFGEAFVKSQMGAGTKLPKPSDGKVFLTVKNADKPRAVAVARELAAMGFAIVATKGTAAAISAAGIECQAVNKVTEGRPHVVDMMKNNEICLVINTVEERRNAIRDSRAIRTNALTSRVTTFTTIAGAEAAVEGMKAMANLDVISVQEMHAQLAVA</sequence>
<evidence type="ECO:0000256" key="11">
    <source>
        <dbReference type="ARBA" id="ARBA00022840"/>
    </source>
</evidence>
<dbReference type="InterPro" id="IPR005480">
    <property type="entry name" value="CPSase_lsu_oligo"/>
</dbReference>
<keyword evidence="9 19" id="KW-0677">Repeat</keyword>
<keyword evidence="6 19" id="KW-0436">Ligase</keyword>
<dbReference type="PANTHER" id="PTHR11405">
    <property type="entry name" value="CARBAMOYLTRANSFERASE FAMILY MEMBER"/>
    <property type="match status" value="1"/>
</dbReference>
<feature type="binding site" evidence="19">
    <location>
        <position position="831"/>
    </location>
    <ligand>
        <name>Mn(2+)</name>
        <dbReference type="ChEBI" id="CHEBI:29035"/>
        <label>3</label>
    </ligand>
</feature>
<dbReference type="Pfam" id="PF02787">
    <property type="entry name" value="CPSase_L_D3"/>
    <property type="match status" value="1"/>
</dbReference>
<evidence type="ECO:0000256" key="19">
    <source>
        <dbReference type="HAMAP-Rule" id="MF_01210"/>
    </source>
</evidence>
<evidence type="ECO:0000256" key="14">
    <source>
        <dbReference type="ARBA" id="ARBA00023211"/>
    </source>
</evidence>
<dbReference type="FunFam" id="3.40.50.20:FF:000001">
    <property type="entry name" value="Carbamoyl-phosphate synthase large chain"/>
    <property type="match status" value="1"/>
</dbReference>
<feature type="binding site" evidence="19">
    <location>
        <position position="215"/>
    </location>
    <ligand>
        <name>ATP</name>
        <dbReference type="ChEBI" id="CHEBI:30616"/>
        <label>1</label>
    </ligand>
</feature>
<comment type="pathway">
    <text evidence="3 19">Amino-acid biosynthesis; L-arginine biosynthesis; carbamoyl phosphate from bicarbonate: step 1/1.</text>
</comment>
<comment type="similarity">
    <text evidence="4 19">Belongs to the CarB family.</text>
</comment>
<organism evidence="22 23">
    <name type="scientific">Ramlibacter albus</name>
    <dbReference type="NCBI Taxonomy" id="2079448"/>
    <lineage>
        <taxon>Bacteria</taxon>
        <taxon>Pseudomonadati</taxon>
        <taxon>Pseudomonadota</taxon>
        <taxon>Betaproteobacteria</taxon>
        <taxon>Burkholderiales</taxon>
        <taxon>Comamonadaceae</taxon>
        <taxon>Ramlibacter</taxon>
    </lineage>
</organism>
<feature type="binding site" evidence="19">
    <location>
        <position position="849"/>
    </location>
    <ligand>
        <name>Mg(2+)</name>
        <dbReference type="ChEBI" id="CHEBI:18420"/>
        <label>4</label>
    </ligand>
</feature>
<comment type="catalytic activity">
    <reaction evidence="15 19">
        <text>hydrogencarbonate + NH4(+) + 2 ATP = carbamoyl phosphate + 2 ADP + phosphate + 2 H(+)</text>
        <dbReference type="Rhea" id="RHEA:18029"/>
        <dbReference type="ChEBI" id="CHEBI:15378"/>
        <dbReference type="ChEBI" id="CHEBI:17544"/>
        <dbReference type="ChEBI" id="CHEBI:28938"/>
        <dbReference type="ChEBI" id="CHEBI:30616"/>
        <dbReference type="ChEBI" id="CHEBI:43474"/>
        <dbReference type="ChEBI" id="CHEBI:58228"/>
        <dbReference type="ChEBI" id="CHEBI:456216"/>
        <dbReference type="EC" id="6.3.4.16"/>
    </reaction>
</comment>
<evidence type="ECO:0000313" key="23">
    <source>
        <dbReference type="Proteomes" id="UP000596827"/>
    </source>
</evidence>
<evidence type="ECO:0000256" key="12">
    <source>
        <dbReference type="ARBA" id="ARBA00022842"/>
    </source>
</evidence>
<feature type="binding site" evidence="19">
    <location>
        <position position="831"/>
    </location>
    <ligand>
        <name>Mg(2+)</name>
        <dbReference type="ChEBI" id="CHEBI:18420"/>
        <label>3</label>
    </ligand>
</feature>
<feature type="binding site" evidence="19">
    <location>
        <position position="790"/>
    </location>
    <ligand>
        <name>ATP</name>
        <dbReference type="ChEBI" id="CHEBI:30616"/>
        <label>2</label>
    </ligand>
</feature>
<feature type="binding site" evidence="19">
    <location>
        <position position="208"/>
    </location>
    <ligand>
        <name>ATP</name>
        <dbReference type="ChEBI" id="CHEBI:30616"/>
        <label>1</label>
    </ligand>
</feature>
<comment type="caution">
    <text evidence="22">The sequence shown here is derived from an EMBL/GenBank/DDBJ whole genome shotgun (WGS) entry which is preliminary data.</text>
</comment>
<dbReference type="GO" id="GO:0006541">
    <property type="term" value="P:glutamine metabolic process"/>
    <property type="evidence" value="ECO:0007669"/>
    <property type="project" value="TreeGrafter"/>
</dbReference>
<feature type="binding site" evidence="19">
    <location>
        <position position="242"/>
    </location>
    <ligand>
        <name>ATP</name>
        <dbReference type="ChEBI" id="CHEBI:30616"/>
        <label>1</label>
    </ligand>
</feature>
<feature type="binding site" evidence="19">
    <location>
        <position position="241"/>
    </location>
    <ligand>
        <name>ATP</name>
        <dbReference type="ChEBI" id="CHEBI:30616"/>
        <label>1</label>
    </ligand>
</feature>
<feature type="binding site" evidence="19">
    <location>
        <position position="762"/>
    </location>
    <ligand>
        <name>ATP</name>
        <dbReference type="ChEBI" id="CHEBI:30616"/>
        <label>2</label>
    </ligand>
</feature>
<keyword evidence="5 19" id="KW-0055">Arginine biosynthesis</keyword>
<keyword evidence="14" id="KW-0464">Manganese</keyword>
<evidence type="ECO:0000256" key="3">
    <source>
        <dbReference type="ARBA" id="ARBA00005077"/>
    </source>
</evidence>
<feature type="domain" description="ATP-grasp" evidence="20">
    <location>
        <begin position="133"/>
        <end position="328"/>
    </location>
</feature>
<dbReference type="HAMAP" id="MF_01210_A">
    <property type="entry name" value="CPSase_L_chain_A"/>
    <property type="match status" value="1"/>
</dbReference>
<keyword evidence="11 19" id="KW-0067">ATP-binding</keyword>
<dbReference type="AlphaFoldDB" id="A0A923S3K4"/>
<feature type="binding site" evidence="19">
    <location>
        <position position="175"/>
    </location>
    <ligand>
        <name>ATP</name>
        <dbReference type="ChEBI" id="CHEBI:30616"/>
        <label>1</label>
    </ligand>
</feature>
<feature type="binding site" evidence="19">
    <location>
        <position position="757"/>
    </location>
    <ligand>
        <name>ATP</name>
        <dbReference type="ChEBI" id="CHEBI:30616"/>
        <label>2</label>
    </ligand>
</feature>
<dbReference type="EMBL" id="JACORU010000007">
    <property type="protein sequence ID" value="MBC5766654.1"/>
    <property type="molecule type" value="Genomic_DNA"/>
</dbReference>
<feature type="binding site" evidence="19">
    <location>
        <position position="847"/>
    </location>
    <ligand>
        <name>Mg(2+)</name>
        <dbReference type="ChEBI" id="CHEBI:18420"/>
        <label>4</label>
    </ligand>
</feature>
<dbReference type="InterPro" id="IPR058047">
    <property type="entry name" value="CPSase_preATP-grasp"/>
</dbReference>
<dbReference type="GO" id="GO:0044205">
    <property type="term" value="P:'de novo' UMP biosynthetic process"/>
    <property type="evidence" value="ECO:0007669"/>
    <property type="project" value="UniProtKB-UniRule"/>
</dbReference>
<dbReference type="GO" id="GO:0005524">
    <property type="term" value="F:ATP binding"/>
    <property type="evidence" value="ECO:0007669"/>
    <property type="project" value="UniProtKB-UniRule"/>
</dbReference>
<evidence type="ECO:0000256" key="15">
    <source>
        <dbReference type="ARBA" id="ARBA00047359"/>
    </source>
</evidence>
<protein>
    <recommendedName>
        <fullName evidence="19">Carbamoyl phosphate synthase large chain</fullName>
        <ecNumber evidence="19">6.3.4.16</ecNumber>
        <ecNumber evidence="19">6.3.5.5</ecNumber>
    </recommendedName>
    <alternativeName>
        <fullName evidence="19">Carbamoyl phosphate synthetase ammonia chain</fullName>
    </alternativeName>
</protein>
<feature type="binding site" evidence="19">
    <location>
        <position position="299"/>
    </location>
    <ligand>
        <name>ATP</name>
        <dbReference type="ChEBI" id="CHEBI:30616"/>
        <label>1</label>
    </ligand>
</feature>
<proteinExistence type="inferred from homology"/>
<dbReference type="InterPro" id="IPR005483">
    <property type="entry name" value="CPSase_dom"/>
</dbReference>
<feature type="binding site" evidence="19">
    <location>
        <position position="285"/>
    </location>
    <ligand>
        <name>ATP</name>
        <dbReference type="ChEBI" id="CHEBI:30616"/>
        <label>1</label>
    </ligand>
</feature>
<dbReference type="SUPFAM" id="SSF52440">
    <property type="entry name" value="PreATP-grasp domain"/>
    <property type="match status" value="2"/>
</dbReference>
<keyword evidence="8" id="KW-0479">Metal-binding</keyword>
<keyword evidence="12" id="KW-0460">Magnesium</keyword>
<accession>A0A923S3K4</accession>
<evidence type="ECO:0000259" key="21">
    <source>
        <dbReference type="PROSITE" id="PS51855"/>
    </source>
</evidence>
<keyword evidence="23" id="KW-1185">Reference proteome</keyword>
<dbReference type="InterPro" id="IPR005479">
    <property type="entry name" value="CPAse_ATP-bd"/>
</dbReference>
<feature type="binding site" evidence="19">
    <location>
        <position position="755"/>
    </location>
    <ligand>
        <name>ATP</name>
        <dbReference type="ChEBI" id="CHEBI:30616"/>
        <label>2</label>
    </ligand>
</feature>
<feature type="binding site" evidence="19">
    <location>
        <position position="299"/>
    </location>
    <ligand>
        <name>Mg(2+)</name>
        <dbReference type="ChEBI" id="CHEBI:18420"/>
        <label>2</label>
    </ligand>
</feature>
<dbReference type="InterPro" id="IPR011607">
    <property type="entry name" value="MGS-like_dom"/>
</dbReference>
<dbReference type="PROSITE" id="PS00866">
    <property type="entry name" value="CPSASE_1"/>
    <property type="match status" value="1"/>
</dbReference>
<feature type="domain" description="MGS-like" evidence="21">
    <location>
        <begin position="943"/>
        <end position="1084"/>
    </location>
</feature>
<feature type="binding site" evidence="19">
    <location>
        <position position="301"/>
    </location>
    <ligand>
        <name>Mn(2+)</name>
        <dbReference type="ChEBI" id="CHEBI:29035"/>
        <label>2</label>
    </ligand>
</feature>
<dbReference type="GO" id="GO:0046872">
    <property type="term" value="F:metal ion binding"/>
    <property type="evidence" value="ECO:0007669"/>
    <property type="project" value="UniProtKB-KW"/>
</dbReference>
<keyword evidence="13 19" id="KW-0665">Pyrimidine biosynthesis</keyword>
<dbReference type="NCBIfam" id="NF003671">
    <property type="entry name" value="PRK05294.1"/>
    <property type="match status" value="1"/>
</dbReference>
<dbReference type="GO" id="GO:0006526">
    <property type="term" value="P:L-arginine biosynthetic process"/>
    <property type="evidence" value="ECO:0007669"/>
    <property type="project" value="UniProtKB-UniRule"/>
</dbReference>
<dbReference type="HAMAP" id="MF_01210_B">
    <property type="entry name" value="CPSase_L_chain_B"/>
    <property type="match status" value="1"/>
</dbReference>
<dbReference type="Pfam" id="PF25596">
    <property type="entry name" value="CPSase_L_D1"/>
    <property type="match status" value="2"/>
</dbReference>
<feature type="binding site" evidence="19">
    <location>
        <position position="847"/>
    </location>
    <ligand>
        <name>Mn(2+)</name>
        <dbReference type="ChEBI" id="CHEBI:29035"/>
        <label>3</label>
    </ligand>
</feature>
<evidence type="ECO:0000256" key="16">
    <source>
        <dbReference type="ARBA" id="ARBA00048816"/>
    </source>
</evidence>
<dbReference type="GO" id="GO:0004087">
    <property type="term" value="F:carbamoyl-phosphate synthase (ammonia) activity"/>
    <property type="evidence" value="ECO:0007669"/>
    <property type="project" value="UniProtKB-EC"/>
</dbReference>
<dbReference type="SUPFAM" id="SSF52335">
    <property type="entry name" value="Methylglyoxal synthase-like"/>
    <property type="match status" value="1"/>
</dbReference>
<feature type="binding site" evidence="19">
    <location>
        <position position="847"/>
    </location>
    <ligand>
        <name>Mg(2+)</name>
        <dbReference type="ChEBI" id="CHEBI:18420"/>
        <label>3</label>
    </ligand>
</feature>
<dbReference type="PANTHER" id="PTHR11405:SF53">
    <property type="entry name" value="CARBAMOYL-PHOSPHATE SYNTHASE [AMMONIA], MITOCHONDRIAL"/>
    <property type="match status" value="1"/>
</dbReference>
<comment type="caution">
    <text evidence="19">Lacks conserved residue(s) required for the propagation of feature annotation.</text>
</comment>
<dbReference type="Gene3D" id="3.30.470.20">
    <property type="entry name" value="ATP-grasp fold, B domain"/>
    <property type="match status" value="2"/>
</dbReference>
<evidence type="ECO:0000256" key="10">
    <source>
        <dbReference type="ARBA" id="ARBA00022741"/>
    </source>
</evidence>
<comment type="pathway">
    <text evidence="2 19">Pyrimidine metabolism; UMP biosynthesis via de novo pathway; (S)-dihydroorotate from bicarbonate: step 1/3.</text>
</comment>
<reference evidence="22" key="1">
    <citation type="submission" date="2020-08" db="EMBL/GenBank/DDBJ databases">
        <title>Ramlibacter sp. GTP1 16S ribosomal RNA gene genome sequencing and assembly.</title>
        <authorList>
            <person name="Kang M."/>
        </authorList>
    </citation>
    <scope>NUCLEOTIDE SEQUENCE</scope>
    <source>
        <strain evidence="22">GTP1</strain>
    </source>
</reference>
<evidence type="ECO:0000256" key="9">
    <source>
        <dbReference type="ARBA" id="ARBA00022737"/>
    </source>
</evidence>
<dbReference type="SUPFAM" id="SSF48108">
    <property type="entry name" value="Carbamoyl phosphate synthetase, large subunit connection domain"/>
    <property type="match status" value="1"/>
</dbReference>
<dbReference type="PROSITE" id="PS51855">
    <property type="entry name" value="MGS"/>
    <property type="match status" value="1"/>
</dbReference>